<sequence length="118" mass="13835">MKRLFHIIVLLKEILTLILFMKNIKMFLLELSLYQKLQKFFLAAAIYIFIFEQKQVATIADQIVKQAKNIGTRWIVTILRGQIELQNAHSKKFSIQKLLKDTINSLKEIAEDREISLS</sequence>
<evidence type="ECO:0000313" key="2">
    <source>
        <dbReference type="Proteomes" id="UP000001033"/>
    </source>
</evidence>
<proteinExistence type="predicted"/>
<name>B3CSM0_ORITI</name>
<organism evidence="1 2">
    <name type="scientific">Orientia tsutsugamushi (strain Ikeda)</name>
    <name type="common">Rickettsia tsutsugamushi</name>
    <dbReference type="NCBI Taxonomy" id="334380"/>
    <lineage>
        <taxon>Bacteria</taxon>
        <taxon>Pseudomonadati</taxon>
        <taxon>Pseudomonadota</taxon>
        <taxon>Alphaproteobacteria</taxon>
        <taxon>Rickettsiales</taxon>
        <taxon>Rickettsiaceae</taxon>
        <taxon>Rickettsieae</taxon>
        <taxon>Orientia</taxon>
    </lineage>
</organism>
<protein>
    <submittedName>
        <fullName evidence="1">Propionyl-CoA carboxylase beta chain</fullName>
    </submittedName>
</protein>
<reference evidence="2" key="1">
    <citation type="journal article" date="2008" name="DNA Res.">
        <title>The whole-genome sequencing of the obligate intracellular bacterium Orientia tsutsugamushi revealed massive gene amplification during reductive genome evolution.</title>
        <authorList>
            <person name="Nakayama K."/>
            <person name="Yamashita A."/>
            <person name="Kurokawa K."/>
            <person name="Morimoto T."/>
            <person name="Ogawa M."/>
            <person name="Fukuhara M."/>
            <person name="Urakami H."/>
            <person name="Ohnishi M."/>
            <person name="Uchiyama I."/>
            <person name="Ogura Y."/>
            <person name="Ooka T."/>
            <person name="Oshima K."/>
            <person name="Tamura A."/>
            <person name="Hattori M."/>
            <person name="Hayashi T."/>
        </authorList>
    </citation>
    <scope>NUCLEOTIDE SEQUENCE [LARGE SCALE GENOMIC DNA]</scope>
    <source>
        <strain evidence="2">Ikeda</strain>
    </source>
</reference>
<accession>B3CSM0</accession>
<dbReference type="HOGENOM" id="CLU_2070715_0_0_5"/>
<dbReference type="KEGG" id="ott:OTT_0809"/>
<evidence type="ECO:0000313" key="1">
    <source>
        <dbReference type="EMBL" id="BAG40267.1"/>
    </source>
</evidence>
<dbReference type="Proteomes" id="UP000001033">
    <property type="component" value="Chromosome"/>
</dbReference>
<gene>
    <name evidence="1" type="primary">pccB</name>
    <name evidence="1" type="ordered locus">OTT_0809</name>
</gene>
<dbReference type="AlphaFoldDB" id="B3CSM0"/>
<dbReference type="EMBL" id="AP008981">
    <property type="protein sequence ID" value="BAG40267.1"/>
    <property type="molecule type" value="Genomic_DNA"/>
</dbReference>